<dbReference type="EC" id="2.7.13.3" evidence="2"/>
<proteinExistence type="predicted"/>
<feature type="domain" description="Response regulatory" evidence="7">
    <location>
        <begin position="390"/>
        <end position="504"/>
    </location>
</feature>
<gene>
    <name evidence="8" type="ORF">JFL75_18420</name>
</gene>
<evidence type="ECO:0000256" key="2">
    <source>
        <dbReference type="ARBA" id="ARBA00012438"/>
    </source>
</evidence>
<dbReference type="InterPro" id="IPR011006">
    <property type="entry name" value="CheY-like_superfamily"/>
</dbReference>
<dbReference type="InterPro" id="IPR004358">
    <property type="entry name" value="Sig_transdc_His_kin-like_C"/>
</dbReference>
<feature type="modified residue" description="4-aspartylphosphate" evidence="5">
    <location>
        <position position="580"/>
    </location>
</feature>
<comment type="catalytic activity">
    <reaction evidence="1">
        <text>ATP + protein L-histidine = ADP + protein N-phospho-L-histidine.</text>
        <dbReference type="EC" id="2.7.13.3"/>
    </reaction>
</comment>
<dbReference type="SUPFAM" id="SSF47384">
    <property type="entry name" value="Homodimeric domain of signal transducing histidine kinase"/>
    <property type="match status" value="1"/>
</dbReference>
<dbReference type="InterPro" id="IPR003661">
    <property type="entry name" value="HisK_dim/P_dom"/>
</dbReference>
<dbReference type="Pfam" id="PF02518">
    <property type="entry name" value="HATPase_c"/>
    <property type="match status" value="1"/>
</dbReference>
<dbReference type="KEGG" id="bhc:JFL75_18420"/>
<dbReference type="Pfam" id="PF00072">
    <property type="entry name" value="Response_reg"/>
    <property type="match status" value="2"/>
</dbReference>
<dbReference type="Proteomes" id="UP000595917">
    <property type="component" value="Chromosome"/>
</dbReference>
<dbReference type="GO" id="GO:0000155">
    <property type="term" value="F:phosphorelay sensor kinase activity"/>
    <property type="evidence" value="ECO:0007669"/>
    <property type="project" value="InterPro"/>
</dbReference>
<dbReference type="RefSeq" id="WP_215626187.1">
    <property type="nucleotide sequence ID" value="NZ_CP067089.2"/>
</dbReference>
<dbReference type="SUPFAM" id="SSF52172">
    <property type="entry name" value="CheY-like"/>
    <property type="match status" value="2"/>
</dbReference>
<dbReference type="SMART" id="SM00387">
    <property type="entry name" value="HATPase_c"/>
    <property type="match status" value="1"/>
</dbReference>
<feature type="domain" description="Histidine kinase" evidence="6">
    <location>
        <begin position="149"/>
        <end position="371"/>
    </location>
</feature>
<dbReference type="SMART" id="SM00448">
    <property type="entry name" value="REC"/>
    <property type="match status" value="2"/>
</dbReference>
<organism evidence="8 9">
    <name type="scientific">Breznakiella homolactica</name>
    <dbReference type="NCBI Taxonomy" id="2798577"/>
    <lineage>
        <taxon>Bacteria</taxon>
        <taxon>Pseudomonadati</taxon>
        <taxon>Spirochaetota</taxon>
        <taxon>Spirochaetia</taxon>
        <taxon>Spirochaetales</taxon>
        <taxon>Breznakiellaceae</taxon>
        <taxon>Breznakiella</taxon>
    </lineage>
</organism>
<evidence type="ECO:0000313" key="9">
    <source>
        <dbReference type="Proteomes" id="UP000595917"/>
    </source>
</evidence>
<dbReference type="InterPro" id="IPR001789">
    <property type="entry name" value="Sig_transdc_resp-reg_receiver"/>
</dbReference>
<keyword evidence="9" id="KW-1185">Reference proteome</keyword>
<reference evidence="8" key="1">
    <citation type="submission" date="2021-01" db="EMBL/GenBank/DDBJ databases">
        <title>Description of Breznakiella homolactica.</title>
        <authorList>
            <person name="Song Y."/>
            <person name="Brune A."/>
        </authorList>
    </citation>
    <scope>NUCLEOTIDE SEQUENCE</scope>
    <source>
        <strain evidence="8">RmG30</strain>
    </source>
</reference>
<feature type="domain" description="Response regulatory" evidence="7">
    <location>
        <begin position="529"/>
        <end position="650"/>
    </location>
</feature>
<sequence>MESVQKKLSNDSFIKILRGMDVQLLVTAPDTDHIIFINDKMKKGYAIDYDPTGQPCWQALHGYNSRCEFCPLQQLYEKPDTPIEWDYRHERTGRWFHNRESMIEWTDGALVHMQQAMDITGRKKLEEDLVAAKDQAEYASKTKGDFLSRMSHEIRTPINAIIGMTGIALKSDSIERIRECLGSIDDASVHLLGVINDILDMSKIEAGKFDLSNSDFVLEYMLQRVTNVNNFRFEQKGQHFTILVDTDVPTSIVADQQRLAQVITNLLSNAAKFTPNGGRITLSVKSLGEEDGYCTLCFEVTDEGIGMTEEEQSRLFRSFEQADGSITRRFGGTGLGLAISKTIVEMMDGSISVRSVPGKGSGFTFTIRVKRGFATRSSHLSPNVDWSKVRILAADGSEDVLRYFDAITDSLGIACDTVRSGQASLEKIREQPYQVVFVDWLLPDMTGMELVGKIRAQSAEPVSVIMVSAGDRANAEEAASAGIEYIISKPLLPSPIIDCINRCFGERTKPVDQLQANGISNADIFLGRRLLLVEDVEVNREIIKAMLEETGIEITEAENGQTACGLFDESGGDYDLVFMDIHMPLMDGYSATRIIRSKTHIPRAAAIPIIAMTANVFREDIDRCLEAGMNDHIGKPVNADEMIAKMKQYVPVGR</sequence>
<dbReference type="SUPFAM" id="SSF55874">
    <property type="entry name" value="ATPase domain of HSP90 chaperone/DNA topoisomerase II/histidine kinase"/>
    <property type="match status" value="1"/>
</dbReference>
<dbReference type="Pfam" id="PF00512">
    <property type="entry name" value="HisKA"/>
    <property type="match status" value="1"/>
</dbReference>
<accession>A0A7T7XM30</accession>
<dbReference type="AlphaFoldDB" id="A0A7T7XM30"/>
<dbReference type="Gene3D" id="3.30.450.20">
    <property type="entry name" value="PAS domain"/>
    <property type="match status" value="1"/>
</dbReference>
<dbReference type="Gene3D" id="3.30.565.10">
    <property type="entry name" value="Histidine kinase-like ATPase, C-terminal domain"/>
    <property type="match status" value="1"/>
</dbReference>
<dbReference type="InterPro" id="IPR005467">
    <property type="entry name" value="His_kinase_dom"/>
</dbReference>
<dbReference type="SUPFAM" id="SSF55785">
    <property type="entry name" value="PYP-like sensor domain (PAS domain)"/>
    <property type="match status" value="1"/>
</dbReference>
<evidence type="ECO:0000256" key="4">
    <source>
        <dbReference type="ARBA" id="ARBA00023012"/>
    </source>
</evidence>
<dbReference type="InterPro" id="IPR003594">
    <property type="entry name" value="HATPase_dom"/>
</dbReference>
<feature type="modified residue" description="4-aspartylphosphate" evidence="5">
    <location>
        <position position="439"/>
    </location>
</feature>
<name>A0A7T7XM30_9SPIR</name>
<evidence type="ECO:0000259" key="7">
    <source>
        <dbReference type="PROSITE" id="PS50110"/>
    </source>
</evidence>
<keyword evidence="3 5" id="KW-0597">Phosphoprotein</keyword>
<evidence type="ECO:0000256" key="3">
    <source>
        <dbReference type="ARBA" id="ARBA00022553"/>
    </source>
</evidence>
<evidence type="ECO:0000256" key="1">
    <source>
        <dbReference type="ARBA" id="ARBA00000085"/>
    </source>
</evidence>
<dbReference type="Gene3D" id="1.10.287.130">
    <property type="match status" value="1"/>
</dbReference>
<dbReference type="EMBL" id="CP067089">
    <property type="protein sequence ID" value="QQO08881.1"/>
    <property type="molecule type" value="Genomic_DNA"/>
</dbReference>
<dbReference type="InterPro" id="IPR036097">
    <property type="entry name" value="HisK_dim/P_sf"/>
</dbReference>
<dbReference type="FunFam" id="3.30.565.10:FF:000010">
    <property type="entry name" value="Sensor histidine kinase RcsC"/>
    <property type="match status" value="1"/>
</dbReference>
<evidence type="ECO:0000256" key="5">
    <source>
        <dbReference type="PROSITE-ProRule" id="PRU00169"/>
    </source>
</evidence>
<dbReference type="PRINTS" id="PR00344">
    <property type="entry name" value="BCTRLSENSOR"/>
</dbReference>
<evidence type="ECO:0000259" key="6">
    <source>
        <dbReference type="PROSITE" id="PS50109"/>
    </source>
</evidence>
<dbReference type="Gene3D" id="3.40.50.2300">
    <property type="match status" value="2"/>
</dbReference>
<dbReference type="PROSITE" id="PS50110">
    <property type="entry name" value="RESPONSE_REGULATORY"/>
    <property type="match status" value="2"/>
</dbReference>
<dbReference type="PANTHER" id="PTHR45339">
    <property type="entry name" value="HYBRID SIGNAL TRANSDUCTION HISTIDINE KINASE J"/>
    <property type="match status" value="1"/>
</dbReference>
<dbReference type="InterPro" id="IPR035965">
    <property type="entry name" value="PAS-like_dom_sf"/>
</dbReference>
<dbReference type="InterPro" id="IPR036890">
    <property type="entry name" value="HATPase_C_sf"/>
</dbReference>
<dbReference type="PROSITE" id="PS50109">
    <property type="entry name" value="HIS_KIN"/>
    <property type="match status" value="1"/>
</dbReference>
<dbReference type="PANTHER" id="PTHR45339:SF1">
    <property type="entry name" value="HYBRID SIGNAL TRANSDUCTION HISTIDINE KINASE J"/>
    <property type="match status" value="1"/>
</dbReference>
<dbReference type="SMART" id="SM00388">
    <property type="entry name" value="HisKA"/>
    <property type="match status" value="1"/>
</dbReference>
<evidence type="ECO:0000313" key="8">
    <source>
        <dbReference type="EMBL" id="QQO08881.1"/>
    </source>
</evidence>
<dbReference type="CDD" id="cd17546">
    <property type="entry name" value="REC_hyHK_CKI1_RcsC-like"/>
    <property type="match status" value="2"/>
</dbReference>
<dbReference type="CDD" id="cd16922">
    <property type="entry name" value="HATPase_EvgS-ArcB-TorS-like"/>
    <property type="match status" value="1"/>
</dbReference>
<dbReference type="CDD" id="cd00082">
    <property type="entry name" value="HisKA"/>
    <property type="match status" value="1"/>
</dbReference>
<protein>
    <recommendedName>
        <fullName evidence="2">histidine kinase</fullName>
        <ecNumber evidence="2">2.7.13.3</ecNumber>
    </recommendedName>
</protein>
<keyword evidence="4" id="KW-0902">Two-component regulatory system</keyword>